<feature type="transmembrane region" description="Helical" evidence="8">
    <location>
        <begin position="450"/>
        <end position="470"/>
    </location>
</feature>
<dbReference type="PANTHER" id="PTHR19432">
    <property type="entry name" value="SUGAR TRANSPORTER"/>
    <property type="match status" value="1"/>
</dbReference>
<comment type="similarity">
    <text evidence="6">Belongs to the glycoside-pentoside-hexuronide (GPH) cation symporter transporter (TC 2.A.2) family.</text>
</comment>
<dbReference type="InterPro" id="IPR036259">
    <property type="entry name" value="MFS_trans_sf"/>
</dbReference>
<keyword evidence="4 8" id="KW-1133">Transmembrane helix</keyword>
<dbReference type="CDD" id="cd17313">
    <property type="entry name" value="MFS_SLC45_SUC"/>
    <property type="match status" value="1"/>
</dbReference>
<evidence type="ECO:0000313" key="10">
    <source>
        <dbReference type="Proteomes" id="UP001152320"/>
    </source>
</evidence>
<evidence type="ECO:0000256" key="3">
    <source>
        <dbReference type="ARBA" id="ARBA00022692"/>
    </source>
</evidence>
<feature type="transmembrane region" description="Helical" evidence="8">
    <location>
        <begin position="307"/>
        <end position="326"/>
    </location>
</feature>
<feature type="region of interest" description="Disordered" evidence="7">
    <location>
        <begin position="365"/>
        <end position="393"/>
    </location>
</feature>
<dbReference type="PANTHER" id="PTHR19432:SF35">
    <property type="entry name" value="SOLUTE CARRIER FAMILY 45 MEMBER 3 ISOFORM X1"/>
    <property type="match status" value="1"/>
</dbReference>
<keyword evidence="2" id="KW-0813">Transport</keyword>
<dbReference type="Pfam" id="PF07690">
    <property type="entry name" value="MFS_1"/>
    <property type="match status" value="1"/>
</dbReference>
<protein>
    <submittedName>
        <fullName evidence="9">Membrane-associated transporter protein</fullName>
    </submittedName>
</protein>
<evidence type="ECO:0000256" key="8">
    <source>
        <dbReference type="SAM" id="Phobius"/>
    </source>
</evidence>
<dbReference type="Gene3D" id="1.20.1250.20">
    <property type="entry name" value="MFS general substrate transporter like domains"/>
    <property type="match status" value="1"/>
</dbReference>
<feature type="compositionally biased region" description="Basic and acidic residues" evidence="7">
    <location>
        <begin position="598"/>
        <end position="617"/>
    </location>
</feature>
<dbReference type="GO" id="GO:0008506">
    <property type="term" value="F:sucrose:proton symporter activity"/>
    <property type="evidence" value="ECO:0007669"/>
    <property type="project" value="TreeGrafter"/>
</dbReference>
<dbReference type="Proteomes" id="UP001152320">
    <property type="component" value="Chromosome 4"/>
</dbReference>
<proteinExistence type="inferred from homology"/>
<dbReference type="EMBL" id="JAIZAY010000004">
    <property type="protein sequence ID" value="KAJ8044154.1"/>
    <property type="molecule type" value="Genomic_DNA"/>
</dbReference>
<evidence type="ECO:0000256" key="2">
    <source>
        <dbReference type="ARBA" id="ARBA00022448"/>
    </source>
</evidence>
<keyword evidence="5 8" id="KW-0472">Membrane</keyword>
<evidence type="ECO:0000256" key="5">
    <source>
        <dbReference type="ARBA" id="ARBA00023136"/>
    </source>
</evidence>
<dbReference type="OrthoDB" id="28755at2759"/>
<comment type="caution">
    <text evidence="9">The sequence shown here is derived from an EMBL/GenBank/DDBJ whole genome shotgun (WGS) entry which is preliminary data.</text>
</comment>
<evidence type="ECO:0000313" key="9">
    <source>
        <dbReference type="EMBL" id="KAJ8044154.1"/>
    </source>
</evidence>
<name>A0A9Q1CGE7_HOLLE</name>
<feature type="transmembrane region" description="Helical" evidence="8">
    <location>
        <begin position="621"/>
        <end position="647"/>
    </location>
</feature>
<feature type="transmembrane region" description="Helical" evidence="8">
    <location>
        <begin position="557"/>
        <end position="580"/>
    </location>
</feature>
<feature type="transmembrane region" description="Helical" evidence="8">
    <location>
        <begin position="653"/>
        <end position="676"/>
    </location>
</feature>
<reference evidence="9" key="1">
    <citation type="submission" date="2021-10" db="EMBL/GenBank/DDBJ databases">
        <title>Tropical sea cucumber genome reveals ecological adaptation and Cuvierian tubules defense mechanism.</title>
        <authorList>
            <person name="Chen T."/>
        </authorList>
    </citation>
    <scope>NUCLEOTIDE SEQUENCE</scope>
    <source>
        <strain evidence="9">Nanhai2018</strain>
        <tissue evidence="9">Muscle</tissue>
    </source>
</reference>
<organism evidence="9 10">
    <name type="scientific">Holothuria leucospilota</name>
    <name type="common">Black long sea cucumber</name>
    <name type="synonym">Mertensiothuria leucospilota</name>
    <dbReference type="NCBI Taxonomy" id="206669"/>
    <lineage>
        <taxon>Eukaryota</taxon>
        <taxon>Metazoa</taxon>
        <taxon>Echinodermata</taxon>
        <taxon>Eleutherozoa</taxon>
        <taxon>Echinozoa</taxon>
        <taxon>Holothuroidea</taxon>
        <taxon>Aspidochirotacea</taxon>
        <taxon>Aspidochirotida</taxon>
        <taxon>Holothuriidae</taxon>
        <taxon>Holothuria</taxon>
    </lineage>
</organism>
<comment type="subcellular location">
    <subcellularLocation>
        <location evidence="1">Membrane</location>
        <topology evidence="1">Multi-pass membrane protein</topology>
    </subcellularLocation>
</comment>
<keyword evidence="3 8" id="KW-0812">Transmembrane</keyword>
<dbReference type="GO" id="GO:0016020">
    <property type="term" value="C:membrane"/>
    <property type="evidence" value="ECO:0007669"/>
    <property type="project" value="UniProtKB-SubCell"/>
</dbReference>
<feature type="transmembrane region" description="Helical" evidence="8">
    <location>
        <begin position="131"/>
        <end position="150"/>
    </location>
</feature>
<evidence type="ECO:0000256" key="7">
    <source>
        <dbReference type="SAM" id="MobiDB-lite"/>
    </source>
</evidence>
<keyword evidence="10" id="KW-1185">Reference proteome</keyword>
<feature type="transmembrane region" description="Helical" evidence="8">
    <location>
        <begin position="221"/>
        <end position="246"/>
    </location>
</feature>
<evidence type="ECO:0000256" key="1">
    <source>
        <dbReference type="ARBA" id="ARBA00004141"/>
    </source>
</evidence>
<feature type="transmembrane region" description="Helical" evidence="8">
    <location>
        <begin position="91"/>
        <end position="110"/>
    </location>
</feature>
<sequence length="679" mass="75009">MAVFQDAIRKVKDVFSKHEDTAPFIEGDSLDQEDAGSVQAQGDGEHLPLQNRPVQKPWLQLARLSGTVCGIEFCYAAETAFVSPILLRIGIAQRFMTMVWCLSPLMGFIWMPILGSASDRCGSRLGRRRPFILLLSTGIIIGLLLVPNGYRLGTAICGSEIVNVTNGTSCSEEPVDVYGNPGSILESISEEPFNVYEIPFFDNFTTEIPTMEPSEVPVCDIIPTIAGHTCGLVLTVIGIVLLDFNCDACQSPARAYLIDVTHPADHVRGLSMFSFMAGLGGSLGYIIGGIPWHESTGKDIVGAQIRFVFGLVLIIFVVALVLTVTAEKEKTLYELFPQEKEKKKKNTKDDEEVELGILEKKQTYGSNRRENIREDQSEKKEPEKIPNGDLAVGKDETVDDSKKTLIPVEKEGETQENGDKMAEYQPIDEEPEYVTMKTYLLSIIHMPWSLRILCCTHLLGWMSLLCYSLYFTDFVGQAVYGGDPYAEPGSPERYAYAKGVRMGSYAMGLYSFTCAICSFSLERMIKKVGAKPIYVCNHLVYSVCMACLALIRTKWAIFVFSASAGVQYSTLFTLPFILLARYHSTDTFSKAKEGYKDINEDSEREHPEHSRPRHGDQIRGLGTDVAVVQSMVFVAQFFLSLCMGSIVQAVDSTVAVVVSACILSFLGSLMATQVLYAGL</sequence>
<evidence type="ECO:0000256" key="4">
    <source>
        <dbReference type="ARBA" id="ARBA00022989"/>
    </source>
</evidence>
<dbReference type="AlphaFoldDB" id="A0A9Q1CGE7"/>
<dbReference type="InterPro" id="IPR011701">
    <property type="entry name" value="MFS"/>
</dbReference>
<gene>
    <name evidence="9" type="ORF">HOLleu_11537</name>
</gene>
<accession>A0A9Q1CGE7</accession>
<feature type="transmembrane region" description="Helical" evidence="8">
    <location>
        <begin position="267"/>
        <end position="287"/>
    </location>
</feature>
<feature type="transmembrane region" description="Helical" evidence="8">
    <location>
        <begin position="502"/>
        <end position="521"/>
    </location>
</feature>
<dbReference type="SUPFAM" id="SSF103473">
    <property type="entry name" value="MFS general substrate transporter"/>
    <property type="match status" value="1"/>
</dbReference>
<feature type="region of interest" description="Disordered" evidence="7">
    <location>
        <begin position="598"/>
        <end position="618"/>
    </location>
</feature>
<evidence type="ECO:0000256" key="6">
    <source>
        <dbReference type="ARBA" id="ARBA00038193"/>
    </source>
</evidence>